<protein>
    <submittedName>
        <fullName evidence="1">Uncharacterized protein</fullName>
    </submittedName>
</protein>
<dbReference type="Proteomes" id="UP000532746">
    <property type="component" value="Unassembled WGS sequence"/>
</dbReference>
<reference evidence="1 2" key="1">
    <citation type="submission" date="2020-08" db="EMBL/GenBank/DDBJ databases">
        <title>Genomic Encyclopedia of Type Strains, Phase IV (KMG-IV): sequencing the most valuable type-strain genomes for metagenomic binning, comparative biology and taxonomic classification.</title>
        <authorList>
            <person name="Goeker M."/>
        </authorList>
    </citation>
    <scope>NUCLEOTIDE SEQUENCE [LARGE SCALE GENOMIC DNA]</scope>
    <source>
        <strain evidence="1 2">DSM 26718</strain>
    </source>
</reference>
<gene>
    <name evidence="1" type="ORF">HNQ93_000842</name>
</gene>
<name>A0A7W9WBU6_9BACT</name>
<dbReference type="EMBL" id="JACHGG010000001">
    <property type="protein sequence ID" value="MBB6058012.1"/>
    <property type="molecule type" value="Genomic_DNA"/>
</dbReference>
<comment type="caution">
    <text evidence="1">The sequence shown here is derived from an EMBL/GenBank/DDBJ whole genome shotgun (WGS) entry which is preliminary data.</text>
</comment>
<dbReference type="Gene3D" id="3.40.50.450">
    <property type="match status" value="1"/>
</dbReference>
<dbReference type="RefSeq" id="WP_183401810.1">
    <property type="nucleotide sequence ID" value="NZ_JACHGG010000001.1"/>
</dbReference>
<organism evidence="1 2">
    <name type="scientific">Hymenobacter luteus</name>
    <dbReference type="NCBI Taxonomy" id="1411122"/>
    <lineage>
        <taxon>Bacteria</taxon>
        <taxon>Pseudomonadati</taxon>
        <taxon>Bacteroidota</taxon>
        <taxon>Cytophagia</taxon>
        <taxon>Cytophagales</taxon>
        <taxon>Hymenobacteraceae</taxon>
        <taxon>Hymenobacter</taxon>
    </lineage>
</organism>
<accession>A0A7W9WBU6</accession>
<evidence type="ECO:0000313" key="1">
    <source>
        <dbReference type="EMBL" id="MBB6058012.1"/>
    </source>
</evidence>
<keyword evidence="2" id="KW-1185">Reference proteome</keyword>
<sequence>MKTSAEELRMVGNTALLRLPKTALLCSRQYPVSIERTTYLWAMEQRQLGYCVVSGFNSRMEQSVFRFLRQDVLQPIVYVLGRGIQPTVQFEYERDIHLGRLLFVSPFEPSVSIVSQETSDIRDLLLADLADRFFVPFVRPGGNLDRLLQSEAAHNKPIVTLDLPENAALIRRGARIYQPPGLLAHSAAAQTNPS</sequence>
<evidence type="ECO:0000313" key="2">
    <source>
        <dbReference type="Proteomes" id="UP000532746"/>
    </source>
</evidence>
<proteinExistence type="predicted"/>
<dbReference type="AlphaFoldDB" id="A0A7W9WBU6"/>